<dbReference type="Proteomes" id="UP001428817">
    <property type="component" value="Unassembled WGS sequence"/>
</dbReference>
<keyword evidence="4" id="KW-0143">Chaperone</keyword>
<sequence length="269" mass="29315">MRGVATTGRAVQLSPVELLACWEALQLGELPCELHMRRPSGPWAAQQATRQVLARALIGLAVRGLSDGTRPTADLAEMLQPLAHPSYQLDIRFTGPNRRPIVGLGPVTNTHSLVVTFIDDGESPIELRATDSSQIPGVLLALLGPFTPGISPPVNLPADLFDQACETIGDDAGPWALADQLREHGAPRRDAEALARMWTDIDFGGQLGVTAWRDGREHRCPWVIGFLRNLTGQTFLHLRRAGTLTMCPIDAPGLHRHWRELLTRTTTGS</sequence>
<gene>
    <name evidence="5" type="ORF">GCM10023321_85470</name>
</gene>
<evidence type="ECO:0000256" key="3">
    <source>
        <dbReference type="ARBA" id="ARBA00022490"/>
    </source>
</evidence>
<evidence type="ECO:0000256" key="1">
    <source>
        <dbReference type="ARBA" id="ARBA00004496"/>
    </source>
</evidence>
<evidence type="ECO:0000256" key="2">
    <source>
        <dbReference type="ARBA" id="ARBA00006411"/>
    </source>
</evidence>
<protein>
    <recommendedName>
        <fullName evidence="7">ESAT-6 protein secretion system EspG family protein</fullName>
    </recommendedName>
</protein>
<comment type="caution">
    <text evidence="5">The sequence shown here is derived from an EMBL/GenBank/DDBJ whole genome shotgun (WGS) entry which is preliminary data.</text>
</comment>
<evidence type="ECO:0000256" key="4">
    <source>
        <dbReference type="ARBA" id="ARBA00023186"/>
    </source>
</evidence>
<accession>A0ABP9RGA9</accession>
<keyword evidence="6" id="KW-1185">Reference proteome</keyword>
<evidence type="ECO:0000313" key="5">
    <source>
        <dbReference type="EMBL" id="GAA5176627.1"/>
    </source>
</evidence>
<dbReference type="InterPro" id="IPR025734">
    <property type="entry name" value="EspG"/>
</dbReference>
<dbReference type="Pfam" id="PF14011">
    <property type="entry name" value="ESX-1_EspG"/>
    <property type="match status" value="1"/>
</dbReference>
<name>A0ABP9RGA9_9PSEU</name>
<keyword evidence="3" id="KW-0963">Cytoplasm</keyword>
<dbReference type="EMBL" id="BAABJP010000069">
    <property type="protein sequence ID" value="GAA5176627.1"/>
    <property type="molecule type" value="Genomic_DNA"/>
</dbReference>
<evidence type="ECO:0000313" key="6">
    <source>
        <dbReference type="Proteomes" id="UP001428817"/>
    </source>
</evidence>
<reference evidence="6" key="1">
    <citation type="journal article" date="2019" name="Int. J. Syst. Evol. Microbiol.">
        <title>The Global Catalogue of Microorganisms (GCM) 10K type strain sequencing project: providing services to taxonomists for standard genome sequencing and annotation.</title>
        <authorList>
            <consortium name="The Broad Institute Genomics Platform"/>
            <consortium name="The Broad Institute Genome Sequencing Center for Infectious Disease"/>
            <person name="Wu L."/>
            <person name="Ma J."/>
        </authorList>
    </citation>
    <scope>NUCLEOTIDE SEQUENCE [LARGE SCALE GENOMIC DNA]</scope>
    <source>
        <strain evidence="6">JCM 18303</strain>
    </source>
</reference>
<organism evidence="5 6">
    <name type="scientific">Pseudonocardia eucalypti</name>
    <dbReference type="NCBI Taxonomy" id="648755"/>
    <lineage>
        <taxon>Bacteria</taxon>
        <taxon>Bacillati</taxon>
        <taxon>Actinomycetota</taxon>
        <taxon>Actinomycetes</taxon>
        <taxon>Pseudonocardiales</taxon>
        <taxon>Pseudonocardiaceae</taxon>
        <taxon>Pseudonocardia</taxon>
    </lineage>
</organism>
<evidence type="ECO:0008006" key="7">
    <source>
        <dbReference type="Google" id="ProtNLM"/>
    </source>
</evidence>
<comment type="similarity">
    <text evidence="2">Belongs to the EspG family.</text>
</comment>
<proteinExistence type="inferred from homology"/>
<comment type="subcellular location">
    <subcellularLocation>
        <location evidence="1">Cytoplasm</location>
    </subcellularLocation>
</comment>